<dbReference type="InterPro" id="IPR029068">
    <property type="entry name" value="Glyas_Bleomycin-R_OHBP_Dase"/>
</dbReference>
<sequence length="156" mass="17286">MSTSIQNFIWLPSSTISEAAAFYTSLFPSTDTKLSFITSPTDASEIFSASFRLLNQDFVLISNCPDDVTPTDAISFGIGCSSQEEIDRVWELFLKNGAEEKNCGWIKDKYGVAWQVYPVKLGEWMSNKEKMGSVMGAMMGMAGKLDLEALKKAHDE</sequence>
<accession>A0A4S2N7R8</accession>
<evidence type="ECO:0000259" key="1">
    <source>
        <dbReference type="Pfam" id="PF06983"/>
    </source>
</evidence>
<dbReference type="PANTHER" id="PTHR33990">
    <property type="entry name" value="PROTEIN YJDN-RELATED"/>
    <property type="match status" value="1"/>
</dbReference>
<proteinExistence type="predicted"/>
<protein>
    <submittedName>
        <fullName evidence="2">Glyoxalase/Bleomycin resistance protein/Dihydroxybiphenyl dioxygenase</fullName>
    </submittedName>
</protein>
<evidence type="ECO:0000313" key="3">
    <source>
        <dbReference type="Proteomes" id="UP000298138"/>
    </source>
</evidence>
<gene>
    <name evidence="2" type="ORF">EX30DRAFT_337645</name>
</gene>
<keyword evidence="2" id="KW-0223">Dioxygenase</keyword>
<dbReference type="InterPro" id="IPR009725">
    <property type="entry name" value="3_dmu_93_MTrfase"/>
</dbReference>
<feature type="domain" description="PhnB-like" evidence="1">
    <location>
        <begin position="5"/>
        <end position="116"/>
    </location>
</feature>
<reference evidence="2 3" key="1">
    <citation type="submission" date="2019-04" db="EMBL/GenBank/DDBJ databases">
        <title>Comparative genomics and transcriptomics to analyze fruiting body development in filamentous ascomycetes.</title>
        <authorList>
            <consortium name="DOE Joint Genome Institute"/>
            <person name="Lutkenhaus R."/>
            <person name="Traeger S."/>
            <person name="Breuer J."/>
            <person name="Kuo A."/>
            <person name="Lipzen A."/>
            <person name="Pangilinan J."/>
            <person name="Dilworth D."/>
            <person name="Sandor L."/>
            <person name="Poggeler S."/>
            <person name="Barry K."/>
            <person name="Grigoriev I.V."/>
            <person name="Nowrousian M."/>
        </authorList>
    </citation>
    <scope>NUCLEOTIDE SEQUENCE [LARGE SCALE GENOMIC DNA]</scope>
    <source>
        <strain evidence="2 3">CBS 389.68</strain>
    </source>
</reference>
<keyword evidence="2" id="KW-0560">Oxidoreductase</keyword>
<dbReference type="Proteomes" id="UP000298138">
    <property type="component" value="Unassembled WGS sequence"/>
</dbReference>
<dbReference type="InParanoid" id="A0A4S2N7R8"/>
<name>A0A4S2N7R8_9PEZI</name>
<dbReference type="InterPro" id="IPR028973">
    <property type="entry name" value="PhnB-like"/>
</dbReference>
<dbReference type="EMBL" id="ML220112">
    <property type="protein sequence ID" value="TGZ85256.1"/>
    <property type="molecule type" value="Genomic_DNA"/>
</dbReference>
<dbReference type="PIRSF" id="PIRSF021700">
    <property type="entry name" value="3_dmu_93_MTrfase"/>
    <property type="match status" value="1"/>
</dbReference>
<dbReference type="GO" id="GO:0051213">
    <property type="term" value="F:dioxygenase activity"/>
    <property type="evidence" value="ECO:0007669"/>
    <property type="project" value="UniProtKB-KW"/>
</dbReference>
<dbReference type="OrthoDB" id="10255422at2759"/>
<organism evidence="2 3">
    <name type="scientific">Ascodesmis nigricans</name>
    <dbReference type="NCBI Taxonomy" id="341454"/>
    <lineage>
        <taxon>Eukaryota</taxon>
        <taxon>Fungi</taxon>
        <taxon>Dikarya</taxon>
        <taxon>Ascomycota</taxon>
        <taxon>Pezizomycotina</taxon>
        <taxon>Pezizomycetes</taxon>
        <taxon>Pezizales</taxon>
        <taxon>Ascodesmidaceae</taxon>
        <taxon>Ascodesmis</taxon>
    </lineage>
</organism>
<dbReference type="Gene3D" id="3.10.180.10">
    <property type="entry name" value="2,3-Dihydroxybiphenyl 1,2-Dioxygenase, domain 1"/>
    <property type="match status" value="1"/>
</dbReference>
<evidence type="ECO:0000313" key="2">
    <source>
        <dbReference type="EMBL" id="TGZ85256.1"/>
    </source>
</evidence>
<dbReference type="Pfam" id="PF06983">
    <property type="entry name" value="3-dmu-9_3-mt"/>
    <property type="match status" value="1"/>
</dbReference>
<dbReference type="STRING" id="341454.A0A4S2N7R8"/>
<keyword evidence="3" id="KW-1185">Reference proteome</keyword>
<dbReference type="SUPFAM" id="SSF54593">
    <property type="entry name" value="Glyoxalase/Bleomycin resistance protein/Dihydroxybiphenyl dioxygenase"/>
    <property type="match status" value="1"/>
</dbReference>
<dbReference type="AlphaFoldDB" id="A0A4S2N7R8"/>